<dbReference type="SUPFAM" id="SSF46894">
    <property type="entry name" value="C-terminal effector domain of the bipartite response regulators"/>
    <property type="match status" value="1"/>
</dbReference>
<dbReference type="GO" id="GO:0003677">
    <property type="term" value="F:DNA binding"/>
    <property type="evidence" value="ECO:0007669"/>
    <property type="project" value="UniProtKB-KW"/>
</dbReference>
<feature type="domain" description="Response regulatory" evidence="4">
    <location>
        <begin position="3"/>
        <end position="119"/>
    </location>
</feature>
<dbReference type="InterPro" id="IPR001789">
    <property type="entry name" value="Sig_transdc_resp-reg_receiver"/>
</dbReference>
<evidence type="ECO:0000313" key="6">
    <source>
        <dbReference type="Proteomes" id="UP000637578"/>
    </source>
</evidence>
<dbReference type="SMART" id="SM00421">
    <property type="entry name" value="HTH_LUXR"/>
    <property type="match status" value="1"/>
</dbReference>
<dbReference type="InterPro" id="IPR039420">
    <property type="entry name" value="WalR-like"/>
</dbReference>
<organism evidence="5 6">
    <name type="scientific">Longimycelium tulufanense</name>
    <dbReference type="NCBI Taxonomy" id="907463"/>
    <lineage>
        <taxon>Bacteria</taxon>
        <taxon>Bacillati</taxon>
        <taxon>Actinomycetota</taxon>
        <taxon>Actinomycetes</taxon>
        <taxon>Pseudonocardiales</taxon>
        <taxon>Pseudonocardiaceae</taxon>
        <taxon>Longimycelium</taxon>
    </lineage>
</organism>
<dbReference type="Pfam" id="PF00072">
    <property type="entry name" value="Response_reg"/>
    <property type="match status" value="1"/>
</dbReference>
<dbReference type="PANTHER" id="PTHR43214:SF42">
    <property type="entry name" value="TRANSCRIPTIONAL REGULATORY PROTEIN DESR"/>
    <property type="match status" value="1"/>
</dbReference>
<evidence type="ECO:0000256" key="1">
    <source>
        <dbReference type="ARBA" id="ARBA00023125"/>
    </source>
</evidence>
<dbReference type="SMART" id="SM00448">
    <property type="entry name" value="REC"/>
    <property type="match status" value="1"/>
</dbReference>
<evidence type="ECO:0000259" key="4">
    <source>
        <dbReference type="PROSITE" id="PS50110"/>
    </source>
</evidence>
<gene>
    <name evidence="5" type="ORF">GCM10012275_44650</name>
</gene>
<dbReference type="AlphaFoldDB" id="A0A8J3CHR1"/>
<proteinExistence type="predicted"/>
<feature type="modified residue" description="4-aspartylphosphate" evidence="2">
    <location>
        <position position="54"/>
    </location>
</feature>
<dbReference type="Proteomes" id="UP000637578">
    <property type="component" value="Unassembled WGS sequence"/>
</dbReference>
<sequence length="201" mass="21719">MIRVLLADDEQLTRDAVAALLDLEPDVEVVARAADGRSALAEARRLQPDVALLDLEMPEQDGIATAEAIGQELPDTRVVIVTRYARPGVLRRALAAGVLGFVPKTASAQSLADAVRQVHAGRRCIDPEVATEALLTGECPLTPRELDVLRASREGLPISAIARQLHLAPGTVRNYISTAMAKLNSESRYEAAQRAWELGWL</sequence>
<accession>A0A8J3CHR1</accession>
<keyword evidence="1 5" id="KW-0238">DNA-binding</keyword>
<evidence type="ECO:0000256" key="2">
    <source>
        <dbReference type="PROSITE-ProRule" id="PRU00169"/>
    </source>
</evidence>
<dbReference type="SUPFAM" id="SSF52172">
    <property type="entry name" value="CheY-like"/>
    <property type="match status" value="1"/>
</dbReference>
<feature type="domain" description="HTH luxR-type" evidence="3">
    <location>
        <begin position="134"/>
        <end position="199"/>
    </location>
</feature>
<protein>
    <submittedName>
        <fullName evidence="5">DNA-binding response regulator</fullName>
    </submittedName>
</protein>
<dbReference type="RefSeq" id="WP_189060357.1">
    <property type="nucleotide sequence ID" value="NZ_BMMK01000023.1"/>
</dbReference>
<dbReference type="InterPro" id="IPR011006">
    <property type="entry name" value="CheY-like_superfamily"/>
</dbReference>
<name>A0A8J3CHR1_9PSEU</name>
<dbReference type="PRINTS" id="PR00038">
    <property type="entry name" value="HTHLUXR"/>
</dbReference>
<dbReference type="GO" id="GO:0006355">
    <property type="term" value="P:regulation of DNA-templated transcription"/>
    <property type="evidence" value="ECO:0007669"/>
    <property type="project" value="InterPro"/>
</dbReference>
<dbReference type="InterPro" id="IPR000792">
    <property type="entry name" value="Tscrpt_reg_LuxR_C"/>
</dbReference>
<dbReference type="PANTHER" id="PTHR43214">
    <property type="entry name" value="TWO-COMPONENT RESPONSE REGULATOR"/>
    <property type="match status" value="1"/>
</dbReference>
<dbReference type="EMBL" id="BMMK01000023">
    <property type="protein sequence ID" value="GGM69273.1"/>
    <property type="molecule type" value="Genomic_DNA"/>
</dbReference>
<dbReference type="GO" id="GO:0000160">
    <property type="term" value="P:phosphorelay signal transduction system"/>
    <property type="evidence" value="ECO:0007669"/>
    <property type="project" value="InterPro"/>
</dbReference>
<keyword evidence="2" id="KW-0597">Phosphoprotein</keyword>
<dbReference type="Gene3D" id="3.40.50.2300">
    <property type="match status" value="1"/>
</dbReference>
<dbReference type="PROSITE" id="PS50043">
    <property type="entry name" value="HTH_LUXR_2"/>
    <property type="match status" value="1"/>
</dbReference>
<dbReference type="CDD" id="cd06170">
    <property type="entry name" value="LuxR_C_like"/>
    <property type="match status" value="1"/>
</dbReference>
<dbReference type="Pfam" id="PF00196">
    <property type="entry name" value="GerE"/>
    <property type="match status" value="1"/>
</dbReference>
<reference evidence="5" key="1">
    <citation type="journal article" date="2014" name="Int. J. Syst. Evol. Microbiol.">
        <title>Complete genome sequence of Corynebacterium casei LMG S-19264T (=DSM 44701T), isolated from a smear-ripened cheese.</title>
        <authorList>
            <consortium name="US DOE Joint Genome Institute (JGI-PGF)"/>
            <person name="Walter F."/>
            <person name="Albersmeier A."/>
            <person name="Kalinowski J."/>
            <person name="Ruckert C."/>
        </authorList>
    </citation>
    <scope>NUCLEOTIDE SEQUENCE</scope>
    <source>
        <strain evidence="5">CGMCC 4.5737</strain>
    </source>
</reference>
<comment type="caution">
    <text evidence="5">The sequence shown here is derived from an EMBL/GenBank/DDBJ whole genome shotgun (WGS) entry which is preliminary data.</text>
</comment>
<evidence type="ECO:0000313" key="5">
    <source>
        <dbReference type="EMBL" id="GGM69273.1"/>
    </source>
</evidence>
<dbReference type="InterPro" id="IPR016032">
    <property type="entry name" value="Sig_transdc_resp-reg_C-effctor"/>
</dbReference>
<keyword evidence="6" id="KW-1185">Reference proteome</keyword>
<dbReference type="PROSITE" id="PS50110">
    <property type="entry name" value="RESPONSE_REGULATORY"/>
    <property type="match status" value="1"/>
</dbReference>
<evidence type="ECO:0000259" key="3">
    <source>
        <dbReference type="PROSITE" id="PS50043"/>
    </source>
</evidence>
<reference evidence="5" key="2">
    <citation type="submission" date="2020-09" db="EMBL/GenBank/DDBJ databases">
        <authorList>
            <person name="Sun Q."/>
            <person name="Zhou Y."/>
        </authorList>
    </citation>
    <scope>NUCLEOTIDE SEQUENCE</scope>
    <source>
        <strain evidence="5">CGMCC 4.5737</strain>
    </source>
</reference>